<evidence type="ECO:0000256" key="7">
    <source>
        <dbReference type="SAM" id="SignalP"/>
    </source>
</evidence>
<dbReference type="KEGG" id="hdn:Hden_1733"/>
<dbReference type="eggNOG" id="COG3087">
    <property type="taxonomic scope" value="Bacteria"/>
</dbReference>
<feature type="compositionally biased region" description="Low complexity" evidence="6">
    <location>
        <begin position="237"/>
        <end position="254"/>
    </location>
</feature>
<dbReference type="InterPro" id="IPR012997">
    <property type="entry name" value="RplA"/>
</dbReference>
<dbReference type="SUPFAM" id="SSF50685">
    <property type="entry name" value="Barwin-like endoglucanases"/>
    <property type="match status" value="1"/>
</dbReference>
<dbReference type="PROSITE" id="PS51257">
    <property type="entry name" value="PROKAR_LIPOPROTEIN"/>
    <property type="match status" value="1"/>
</dbReference>
<keyword evidence="4" id="KW-0564">Palmitate</keyword>
<evidence type="ECO:0000256" key="6">
    <source>
        <dbReference type="SAM" id="MobiDB-lite"/>
    </source>
</evidence>
<dbReference type="PANTHER" id="PTHR34183:SF1">
    <property type="entry name" value="ENDOLYTIC PEPTIDOGLYCAN TRANSGLYCOSYLASE RLPA"/>
    <property type="match status" value="1"/>
</dbReference>
<dbReference type="GO" id="GO:0000270">
    <property type="term" value="P:peptidoglycan metabolic process"/>
    <property type="evidence" value="ECO:0007669"/>
    <property type="project" value="UniProtKB-UniRule"/>
</dbReference>
<dbReference type="SUPFAM" id="SSF110997">
    <property type="entry name" value="Sporulation related repeat"/>
    <property type="match status" value="1"/>
</dbReference>
<dbReference type="NCBIfam" id="TIGR00413">
    <property type="entry name" value="rlpA"/>
    <property type="match status" value="1"/>
</dbReference>
<dbReference type="GO" id="GO:0071555">
    <property type="term" value="P:cell wall organization"/>
    <property type="evidence" value="ECO:0007669"/>
    <property type="project" value="UniProtKB-KW"/>
</dbReference>
<dbReference type="OrthoDB" id="9779128at2"/>
<keyword evidence="4" id="KW-1003">Cell membrane</keyword>
<feature type="domain" description="SPOR" evidence="8">
    <location>
        <begin position="299"/>
        <end position="377"/>
    </location>
</feature>
<reference evidence="10" key="1">
    <citation type="journal article" date="2011" name="J. Bacteriol.">
        <title>Genome sequences of eight morphologically diverse alphaproteobacteria.</title>
        <authorList>
            <consortium name="US DOE Joint Genome Institute"/>
            <person name="Brown P.J."/>
            <person name="Kysela D.T."/>
            <person name="Buechlein A."/>
            <person name="Hemmerich C."/>
            <person name="Brun Y.V."/>
        </authorList>
    </citation>
    <scope>NUCLEOTIDE SEQUENCE [LARGE SCALE GENOMIC DNA]</scope>
    <source>
        <strain evidence="10">ATCC 51888 / DSM 1869 / NCIB 11706 / TK 0415</strain>
    </source>
</reference>
<feature type="signal peptide" evidence="7">
    <location>
        <begin position="1"/>
        <end position="25"/>
    </location>
</feature>
<dbReference type="Gene3D" id="2.40.40.10">
    <property type="entry name" value="RlpA-like domain"/>
    <property type="match status" value="1"/>
</dbReference>
<dbReference type="eggNOG" id="COG0797">
    <property type="taxonomic scope" value="Bacteria"/>
</dbReference>
<dbReference type="PANTHER" id="PTHR34183">
    <property type="entry name" value="ENDOLYTIC PEPTIDOGLYCAN TRANSGLYCOSYLASE RLPA"/>
    <property type="match status" value="1"/>
</dbReference>
<dbReference type="EMBL" id="CP002083">
    <property type="protein sequence ID" value="ADJ23540.1"/>
    <property type="molecule type" value="Genomic_DNA"/>
</dbReference>
<evidence type="ECO:0000259" key="8">
    <source>
        <dbReference type="PROSITE" id="PS51724"/>
    </source>
</evidence>
<feature type="region of interest" description="Disordered" evidence="6">
    <location>
        <begin position="201"/>
        <end position="273"/>
    </location>
</feature>
<gene>
    <name evidence="4" type="primary">rlpA</name>
    <name evidence="9" type="ordered locus">Hden_1733</name>
</gene>
<organism evidence="9 10">
    <name type="scientific">Hyphomicrobium denitrificans (strain ATCC 51888 / DSM 1869 / NCIMB 11706 / TK 0415)</name>
    <dbReference type="NCBI Taxonomy" id="582899"/>
    <lineage>
        <taxon>Bacteria</taxon>
        <taxon>Pseudomonadati</taxon>
        <taxon>Pseudomonadota</taxon>
        <taxon>Alphaproteobacteria</taxon>
        <taxon>Hyphomicrobiales</taxon>
        <taxon>Hyphomicrobiaceae</taxon>
        <taxon>Hyphomicrobium</taxon>
    </lineage>
</organism>
<keyword evidence="1 7" id="KW-0732">Signal</keyword>
<keyword evidence="3 4" id="KW-0961">Cell wall biogenesis/degradation</keyword>
<dbReference type="Pfam" id="PF03330">
    <property type="entry name" value="DPBB_1"/>
    <property type="match status" value="1"/>
</dbReference>
<evidence type="ECO:0000256" key="2">
    <source>
        <dbReference type="ARBA" id="ARBA00023239"/>
    </source>
</evidence>
<keyword evidence="10" id="KW-1185">Reference proteome</keyword>
<comment type="similarity">
    <text evidence="4 5">Belongs to the RlpA family.</text>
</comment>
<keyword evidence="2 4" id="KW-0456">Lyase</keyword>
<evidence type="ECO:0000256" key="4">
    <source>
        <dbReference type="HAMAP-Rule" id="MF_02071"/>
    </source>
</evidence>
<dbReference type="HOGENOM" id="CLU_042923_3_1_5"/>
<proteinExistence type="inferred from homology"/>
<dbReference type="RefSeq" id="WP_013215699.1">
    <property type="nucleotide sequence ID" value="NC_014313.1"/>
</dbReference>
<keyword evidence="4 9" id="KW-0449">Lipoprotein</keyword>
<dbReference type="InterPro" id="IPR034718">
    <property type="entry name" value="RlpA"/>
</dbReference>
<dbReference type="EC" id="4.2.2.-" evidence="4"/>
<accession>D8JYT8</accession>
<evidence type="ECO:0000256" key="1">
    <source>
        <dbReference type="ARBA" id="ARBA00022729"/>
    </source>
</evidence>
<dbReference type="InterPro" id="IPR036908">
    <property type="entry name" value="RlpA-like_sf"/>
</dbReference>
<dbReference type="GO" id="GO:0008932">
    <property type="term" value="F:lytic endotransglycosylase activity"/>
    <property type="evidence" value="ECO:0007669"/>
    <property type="project" value="UniProtKB-UniRule"/>
</dbReference>
<dbReference type="GO" id="GO:0009279">
    <property type="term" value="C:cell outer membrane"/>
    <property type="evidence" value="ECO:0007669"/>
    <property type="project" value="TreeGrafter"/>
</dbReference>
<dbReference type="AlphaFoldDB" id="D8JYT8"/>
<dbReference type="STRING" id="582899.Hden_1733"/>
<dbReference type="Gene3D" id="3.30.70.1070">
    <property type="entry name" value="Sporulation related repeat"/>
    <property type="match status" value="1"/>
</dbReference>
<comment type="subcellular location">
    <subcellularLocation>
        <location evidence="4">Cell membrane</location>
        <topology evidence="4">Lipid-anchor</topology>
    </subcellularLocation>
</comment>
<feature type="chain" id="PRO_5009991249" description="Endolytic peptidoglycan transglycosylase RlpA" evidence="7">
    <location>
        <begin position="26"/>
        <end position="377"/>
    </location>
</feature>
<dbReference type="HAMAP" id="MF_02071">
    <property type="entry name" value="RlpA"/>
    <property type="match status" value="1"/>
</dbReference>
<evidence type="ECO:0000256" key="3">
    <source>
        <dbReference type="ARBA" id="ARBA00023316"/>
    </source>
</evidence>
<evidence type="ECO:0000313" key="9">
    <source>
        <dbReference type="EMBL" id="ADJ23540.1"/>
    </source>
</evidence>
<keyword evidence="4" id="KW-0472">Membrane</keyword>
<dbReference type="PROSITE" id="PS51724">
    <property type="entry name" value="SPOR"/>
    <property type="match status" value="1"/>
</dbReference>
<evidence type="ECO:0000256" key="5">
    <source>
        <dbReference type="RuleBase" id="RU003495"/>
    </source>
</evidence>
<name>D8JYT8_HYPDA</name>
<dbReference type="GO" id="GO:0042834">
    <property type="term" value="F:peptidoglycan binding"/>
    <property type="evidence" value="ECO:0007669"/>
    <property type="project" value="InterPro"/>
</dbReference>
<dbReference type="InterPro" id="IPR007730">
    <property type="entry name" value="SPOR-like_dom"/>
</dbReference>
<sequence>MSRGLSGRLAVRAMLVTTAAAIVSACSSNPPVRTVGGVSRSVFSEDDYGVSSSPRVTASRNVPKGGGRYKLGSPYKVAGRWYVPHENPNYVESGVASWYGDDFHGRKTANGEVFDAHALTAAHPTMPLPSYALVTNLDNGKRVLVRVNDRGPYVKDRIIDLSYASAKELGYLNHGRARVKVQYAGRAPLNGNDSRERQYLAEQQSGRGNSFPPVAQASNRYDAPPSYRNAPPQYENARPAYASASPPAPAQWSPIGYRNGLTGKPSPPARRDYANRPLETASFEDQRMSLTAPPAAVRPFAPARTYVQVGLFSERSNAERLRRELGTLGPIEVAPVQTADGMQVYRVRMGPFSPDAAGRTQNQIAAYGVTNSAIVTD</sequence>
<evidence type="ECO:0000313" key="10">
    <source>
        <dbReference type="Proteomes" id="UP000002033"/>
    </source>
</evidence>
<dbReference type="GO" id="GO:0005886">
    <property type="term" value="C:plasma membrane"/>
    <property type="evidence" value="ECO:0007669"/>
    <property type="project" value="UniProtKB-SubCell"/>
</dbReference>
<dbReference type="Proteomes" id="UP000002033">
    <property type="component" value="Chromosome"/>
</dbReference>
<dbReference type="InterPro" id="IPR036680">
    <property type="entry name" value="SPOR-like_sf"/>
</dbReference>
<dbReference type="CDD" id="cd22268">
    <property type="entry name" value="DPBB_RlpA-like"/>
    <property type="match status" value="1"/>
</dbReference>
<protein>
    <recommendedName>
        <fullName evidence="4">Endolytic peptidoglycan transglycosylase RlpA</fullName>
        <ecNumber evidence="4">4.2.2.-</ecNumber>
    </recommendedName>
</protein>
<dbReference type="Pfam" id="PF05036">
    <property type="entry name" value="SPOR"/>
    <property type="match status" value="1"/>
</dbReference>
<comment type="function">
    <text evidence="4">Lytic transglycosylase with a strong preference for naked glycan strands that lack stem peptides.</text>
</comment>
<dbReference type="InterPro" id="IPR009009">
    <property type="entry name" value="RlpA-like_DPBB"/>
</dbReference>